<accession>A0ABR2T842</accession>
<comment type="caution">
    <text evidence="3">The sequence shown here is derived from an EMBL/GenBank/DDBJ whole genome shotgun (WGS) entry which is preliminary data.</text>
</comment>
<dbReference type="Proteomes" id="UP001396334">
    <property type="component" value="Unassembled WGS sequence"/>
</dbReference>
<keyword evidence="4" id="KW-1185">Reference proteome</keyword>
<evidence type="ECO:0000256" key="1">
    <source>
        <dbReference type="SAM" id="Coils"/>
    </source>
</evidence>
<dbReference type="EMBL" id="JBBPBN010000008">
    <property type="protein sequence ID" value="KAK9033338.1"/>
    <property type="molecule type" value="Genomic_DNA"/>
</dbReference>
<proteinExistence type="predicted"/>
<evidence type="ECO:0000313" key="3">
    <source>
        <dbReference type="EMBL" id="KAK9033338.1"/>
    </source>
</evidence>
<evidence type="ECO:0000256" key="2">
    <source>
        <dbReference type="SAM" id="MobiDB-lite"/>
    </source>
</evidence>
<protein>
    <submittedName>
        <fullName evidence="3">Uncharacterized protein</fullName>
    </submittedName>
</protein>
<reference evidence="3 4" key="1">
    <citation type="journal article" date="2024" name="G3 (Bethesda)">
        <title>Genome assembly of Hibiscus sabdariffa L. provides insights into metabolisms of medicinal natural products.</title>
        <authorList>
            <person name="Kim T."/>
        </authorList>
    </citation>
    <scope>NUCLEOTIDE SEQUENCE [LARGE SCALE GENOMIC DNA]</scope>
    <source>
        <strain evidence="3">TK-2024</strain>
        <tissue evidence="3">Old leaves</tissue>
    </source>
</reference>
<feature type="coiled-coil region" evidence="1">
    <location>
        <begin position="46"/>
        <end position="95"/>
    </location>
</feature>
<gene>
    <name evidence="3" type="ORF">V6N11_018371</name>
</gene>
<name>A0ABR2T842_9ROSI</name>
<keyword evidence="1" id="KW-0175">Coiled coil</keyword>
<organism evidence="3 4">
    <name type="scientific">Hibiscus sabdariffa</name>
    <name type="common">roselle</name>
    <dbReference type="NCBI Taxonomy" id="183260"/>
    <lineage>
        <taxon>Eukaryota</taxon>
        <taxon>Viridiplantae</taxon>
        <taxon>Streptophyta</taxon>
        <taxon>Embryophyta</taxon>
        <taxon>Tracheophyta</taxon>
        <taxon>Spermatophyta</taxon>
        <taxon>Magnoliopsida</taxon>
        <taxon>eudicotyledons</taxon>
        <taxon>Gunneridae</taxon>
        <taxon>Pentapetalae</taxon>
        <taxon>rosids</taxon>
        <taxon>malvids</taxon>
        <taxon>Malvales</taxon>
        <taxon>Malvaceae</taxon>
        <taxon>Malvoideae</taxon>
        <taxon>Hibiscus</taxon>
    </lineage>
</organism>
<feature type="region of interest" description="Disordered" evidence="2">
    <location>
        <begin position="14"/>
        <end position="42"/>
    </location>
</feature>
<feature type="coiled-coil region" evidence="1">
    <location>
        <begin position="151"/>
        <end position="181"/>
    </location>
</feature>
<evidence type="ECO:0000313" key="4">
    <source>
        <dbReference type="Proteomes" id="UP001396334"/>
    </source>
</evidence>
<sequence length="187" mass="21748">MAFESQVQVLLENGKREFDSKSRSANKDNVGDTQKEGHQFEHGIQVDKLKQERDDLSRDLDGLRADYQELCLVFRKAGENRVNTLLEELQAVEVQRDYIMVDLMFEQTKQGVLYEYIQINLRVGAKIKRMEQTQEGITKSLQNVKNHVRSCSLMKSEKSKLEQLEDELEELIKIKENNSVKLDAKEL</sequence>